<organism evidence="1 2">
    <name type="scientific">Lottia gigantea</name>
    <name type="common">Giant owl limpet</name>
    <dbReference type="NCBI Taxonomy" id="225164"/>
    <lineage>
        <taxon>Eukaryota</taxon>
        <taxon>Metazoa</taxon>
        <taxon>Spiralia</taxon>
        <taxon>Lophotrochozoa</taxon>
        <taxon>Mollusca</taxon>
        <taxon>Gastropoda</taxon>
        <taxon>Patellogastropoda</taxon>
        <taxon>Lottioidea</taxon>
        <taxon>Lottiidae</taxon>
        <taxon>Lottia</taxon>
    </lineage>
</organism>
<protein>
    <submittedName>
        <fullName evidence="1">Uncharacterized protein</fullName>
    </submittedName>
</protein>
<dbReference type="EMBL" id="KB201977">
    <property type="protein sequence ID" value="ESO92993.1"/>
    <property type="molecule type" value="Genomic_DNA"/>
</dbReference>
<evidence type="ECO:0000313" key="2">
    <source>
        <dbReference type="Proteomes" id="UP000030746"/>
    </source>
</evidence>
<reference evidence="1 2" key="1">
    <citation type="journal article" date="2013" name="Nature">
        <title>Insights into bilaterian evolution from three spiralian genomes.</title>
        <authorList>
            <person name="Simakov O."/>
            <person name="Marletaz F."/>
            <person name="Cho S.J."/>
            <person name="Edsinger-Gonzales E."/>
            <person name="Havlak P."/>
            <person name="Hellsten U."/>
            <person name="Kuo D.H."/>
            <person name="Larsson T."/>
            <person name="Lv J."/>
            <person name="Arendt D."/>
            <person name="Savage R."/>
            <person name="Osoegawa K."/>
            <person name="de Jong P."/>
            <person name="Grimwood J."/>
            <person name="Chapman J.A."/>
            <person name="Shapiro H."/>
            <person name="Aerts A."/>
            <person name="Otillar R.P."/>
            <person name="Terry A.Y."/>
            <person name="Boore J.L."/>
            <person name="Grigoriev I.V."/>
            <person name="Lindberg D.R."/>
            <person name="Seaver E.C."/>
            <person name="Weisblat D.A."/>
            <person name="Putnam N.H."/>
            <person name="Rokhsar D.S."/>
        </authorList>
    </citation>
    <scope>NUCLEOTIDE SEQUENCE [LARGE SCALE GENOMIC DNA]</scope>
</reference>
<dbReference type="CTD" id="20238869"/>
<name>V3ZNP6_LOTGI</name>
<evidence type="ECO:0000313" key="1">
    <source>
        <dbReference type="EMBL" id="ESO92993.1"/>
    </source>
</evidence>
<dbReference type="Proteomes" id="UP000030746">
    <property type="component" value="Unassembled WGS sequence"/>
</dbReference>
<sequence>MSMIIAQTPKTYFGSDIKKSLGSLPGFPWAKYPGEKHLPGHNYTGPGTRHKFNRCQNFISRRIFKPSQAVGDIKRTRILPNSVTNIRGFKIVDTDFENRTSVEEQAFSKRIKYVTYI</sequence>
<dbReference type="OrthoDB" id="6282662at2759"/>
<dbReference type="HOGENOM" id="CLU_2309158_0_0_1"/>
<dbReference type="RefSeq" id="XP_009056203.1">
    <property type="nucleotide sequence ID" value="XM_009057955.1"/>
</dbReference>
<gene>
    <name evidence="1" type="ORF">LOTGIDRAFT_162017</name>
</gene>
<keyword evidence="2" id="KW-1185">Reference proteome</keyword>
<accession>V3ZNP6</accession>
<dbReference type="KEGG" id="lgi:LOTGIDRAFT_162017"/>
<dbReference type="GeneID" id="20238869"/>
<proteinExistence type="predicted"/>
<dbReference type="AlphaFoldDB" id="V3ZNP6"/>